<dbReference type="InterPro" id="IPR013750">
    <property type="entry name" value="GHMP_kinase_C_dom"/>
</dbReference>
<name>A0ABT8GF64_9MICO</name>
<dbReference type="PANTHER" id="PTHR43527:SF2">
    <property type="entry name" value="4-DIPHOSPHOCYTIDYL-2-C-METHYL-D-ERYTHRITOL KINASE, CHLOROPLASTIC"/>
    <property type="match status" value="1"/>
</dbReference>
<sequence length="309" mass="31130">MTRSVTVRAPGKVNLQLSVGPVQVDGYHPLATVFQAVDLYETVTATPREDDAIVLTVGAARGADVDLTAVPLDATNIAARAALALREAFGVSEGVDLDIVKGVPVAGGMAGGSADAAATLLACAEVWDLGVSRAQLDEIAAGLGADVPFVLHGHTAVGLGRGDDITPAMSRGRFHWVLATQAQGLSTAEVYREFDRMVADGEREAATPAISDAIMVALVAGNAEALGDALVNDLQPAALSLAPHLQSVMDAALEADALGVMVSGSGPTVAALARSRQHALAIAAHLTVSDTADAVVAASGPAPGAVLVT</sequence>
<accession>A0ABT8GF64</accession>
<dbReference type="EMBL" id="JAUHQA010000001">
    <property type="protein sequence ID" value="MDN4480077.1"/>
    <property type="molecule type" value="Genomic_DNA"/>
</dbReference>
<evidence type="ECO:0000256" key="5">
    <source>
        <dbReference type="ARBA" id="ARBA00022741"/>
    </source>
</evidence>
<evidence type="ECO:0000256" key="6">
    <source>
        <dbReference type="ARBA" id="ARBA00022777"/>
    </source>
</evidence>
<comment type="pathway">
    <text evidence="9">Isoprenoid biosynthesis; isopentenyl diphosphate biosynthesis via DXP pathway; isopentenyl diphosphate from 1-deoxy-D-xylulose 5-phosphate: step 3/6.</text>
</comment>
<evidence type="ECO:0000256" key="9">
    <source>
        <dbReference type="HAMAP-Rule" id="MF_00061"/>
    </source>
</evidence>
<dbReference type="SUPFAM" id="SSF54211">
    <property type="entry name" value="Ribosomal protein S5 domain 2-like"/>
    <property type="match status" value="1"/>
</dbReference>
<dbReference type="NCBIfam" id="NF002870">
    <property type="entry name" value="PRK03188.1"/>
    <property type="match status" value="1"/>
</dbReference>
<gene>
    <name evidence="9" type="primary">ispE</name>
    <name evidence="12" type="ORF">QQX02_03955</name>
</gene>
<dbReference type="HAMAP" id="MF_00061">
    <property type="entry name" value="IspE"/>
    <property type="match status" value="1"/>
</dbReference>
<dbReference type="InterPro" id="IPR020568">
    <property type="entry name" value="Ribosomal_Su5_D2-typ_SF"/>
</dbReference>
<comment type="caution">
    <text evidence="12">The sequence shown here is derived from an EMBL/GenBank/DDBJ whole genome shotgun (WGS) entry which is preliminary data.</text>
</comment>
<comment type="catalytic activity">
    <reaction evidence="9">
        <text>4-CDP-2-C-methyl-D-erythritol + ATP = 4-CDP-2-C-methyl-D-erythritol 2-phosphate + ADP + H(+)</text>
        <dbReference type="Rhea" id="RHEA:18437"/>
        <dbReference type="ChEBI" id="CHEBI:15378"/>
        <dbReference type="ChEBI" id="CHEBI:30616"/>
        <dbReference type="ChEBI" id="CHEBI:57823"/>
        <dbReference type="ChEBI" id="CHEBI:57919"/>
        <dbReference type="ChEBI" id="CHEBI:456216"/>
        <dbReference type="EC" id="2.7.1.148"/>
    </reaction>
</comment>
<keyword evidence="5 9" id="KW-0547">Nucleotide-binding</keyword>
<dbReference type="PANTHER" id="PTHR43527">
    <property type="entry name" value="4-DIPHOSPHOCYTIDYL-2-C-METHYL-D-ERYTHRITOL KINASE, CHLOROPLASTIC"/>
    <property type="match status" value="1"/>
</dbReference>
<dbReference type="RefSeq" id="WP_301141354.1">
    <property type="nucleotide sequence ID" value="NZ_JAUHQA010000001.1"/>
</dbReference>
<dbReference type="EC" id="2.7.1.148" evidence="2 9"/>
<comment type="similarity">
    <text evidence="1 9">Belongs to the GHMP kinase family. IspE subfamily.</text>
</comment>
<feature type="domain" description="GHMP kinase N-terminal" evidence="10">
    <location>
        <begin position="76"/>
        <end position="153"/>
    </location>
</feature>
<dbReference type="SUPFAM" id="SSF55060">
    <property type="entry name" value="GHMP Kinase, C-terminal domain"/>
    <property type="match status" value="1"/>
</dbReference>
<keyword evidence="6 9" id="KW-0418">Kinase</keyword>
<feature type="active site" evidence="9">
    <location>
        <position position="146"/>
    </location>
</feature>
<organism evidence="12 13">
    <name type="scientific">Demequina muriae</name>
    <dbReference type="NCBI Taxonomy" id="3051664"/>
    <lineage>
        <taxon>Bacteria</taxon>
        <taxon>Bacillati</taxon>
        <taxon>Actinomycetota</taxon>
        <taxon>Actinomycetes</taxon>
        <taxon>Micrococcales</taxon>
        <taxon>Demequinaceae</taxon>
        <taxon>Demequina</taxon>
    </lineage>
</organism>
<dbReference type="InterPro" id="IPR004424">
    <property type="entry name" value="IspE"/>
</dbReference>
<dbReference type="Proteomes" id="UP001172708">
    <property type="component" value="Unassembled WGS sequence"/>
</dbReference>
<dbReference type="Gene3D" id="3.30.70.890">
    <property type="entry name" value="GHMP kinase, C-terminal domain"/>
    <property type="match status" value="1"/>
</dbReference>
<evidence type="ECO:0000256" key="7">
    <source>
        <dbReference type="ARBA" id="ARBA00022840"/>
    </source>
</evidence>
<dbReference type="Pfam" id="PF00288">
    <property type="entry name" value="GHMP_kinases_N"/>
    <property type="match status" value="1"/>
</dbReference>
<keyword evidence="4 9" id="KW-0808">Transferase</keyword>
<evidence type="ECO:0000256" key="8">
    <source>
        <dbReference type="ARBA" id="ARBA00032554"/>
    </source>
</evidence>
<dbReference type="GO" id="GO:0050515">
    <property type="term" value="F:4-(cytidine 5'-diphospho)-2-C-methyl-D-erythritol kinase activity"/>
    <property type="evidence" value="ECO:0007669"/>
    <property type="project" value="UniProtKB-EC"/>
</dbReference>
<dbReference type="InterPro" id="IPR014721">
    <property type="entry name" value="Ribsml_uS5_D2-typ_fold_subgr"/>
</dbReference>
<keyword evidence="13" id="KW-1185">Reference proteome</keyword>
<dbReference type="NCBIfam" id="TIGR00154">
    <property type="entry name" value="ispE"/>
    <property type="match status" value="1"/>
</dbReference>
<protein>
    <recommendedName>
        <fullName evidence="3 9">4-diphosphocytidyl-2-C-methyl-D-erythritol kinase</fullName>
        <shortName evidence="9">CMK</shortName>
        <ecNumber evidence="2 9">2.7.1.148</ecNumber>
    </recommendedName>
    <alternativeName>
        <fullName evidence="8 9">4-(cytidine-5'-diphospho)-2-C-methyl-D-erythritol kinase</fullName>
    </alternativeName>
</protein>
<evidence type="ECO:0000259" key="10">
    <source>
        <dbReference type="Pfam" id="PF00288"/>
    </source>
</evidence>
<dbReference type="Pfam" id="PF08544">
    <property type="entry name" value="GHMP_kinases_C"/>
    <property type="match status" value="1"/>
</dbReference>
<dbReference type="InterPro" id="IPR036554">
    <property type="entry name" value="GHMP_kinase_C_sf"/>
</dbReference>
<keyword evidence="9" id="KW-0414">Isoprene biosynthesis</keyword>
<keyword evidence="7 9" id="KW-0067">ATP-binding</keyword>
<dbReference type="InterPro" id="IPR006204">
    <property type="entry name" value="GHMP_kinase_N_dom"/>
</dbReference>
<reference evidence="12" key="1">
    <citation type="submission" date="2023-06" db="EMBL/GenBank/DDBJ databases">
        <title>Egi l300058.</title>
        <authorList>
            <person name="Gao L."/>
            <person name="Fang B.-Z."/>
            <person name="Li W.-J."/>
        </authorList>
    </citation>
    <scope>NUCLEOTIDE SEQUENCE</scope>
    <source>
        <strain evidence="12">EGI L300058</strain>
    </source>
</reference>
<feature type="binding site" evidence="9">
    <location>
        <begin position="104"/>
        <end position="114"/>
    </location>
    <ligand>
        <name>ATP</name>
        <dbReference type="ChEBI" id="CHEBI:30616"/>
    </ligand>
</feature>
<evidence type="ECO:0000256" key="2">
    <source>
        <dbReference type="ARBA" id="ARBA00012052"/>
    </source>
</evidence>
<comment type="function">
    <text evidence="9">Catalyzes the phosphorylation of the position 2 hydroxy group of 4-diphosphocytidyl-2C-methyl-D-erythritol.</text>
</comment>
<dbReference type="Gene3D" id="3.30.230.10">
    <property type="match status" value="1"/>
</dbReference>
<feature type="domain" description="GHMP kinase C-terminal" evidence="11">
    <location>
        <begin position="215"/>
        <end position="285"/>
    </location>
</feature>
<feature type="active site" evidence="9">
    <location>
        <position position="12"/>
    </location>
</feature>
<evidence type="ECO:0000313" key="12">
    <source>
        <dbReference type="EMBL" id="MDN4480077.1"/>
    </source>
</evidence>
<evidence type="ECO:0000259" key="11">
    <source>
        <dbReference type="Pfam" id="PF08544"/>
    </source>
</evidence>
<proteinExistence type="inferred from homology"/>
<evidence type="ECO:0000256" key="3">
    <source>
        <dbReference type="ARBA" id="ARBA00017473"/>
    </source>
</evidence>
<evidence type="ECO:0000256" key="1">
    <source>
        <dbReference type="ARBA" id="ARBA00009684"/>
    </source>
</evidence>
<evidence type="ECO:0000313" key="13">
    <source>
        <dbReference type="Proteomes" id="UP001172708"/>
    </source>
</evidence>
<dbReference type="PIRSF" id="PIRSF010376">
    <property type="entry name" value="IspE"/>
    <property type="match status" value="1"/>
</dbReference>
<evidence type="ECO:0000256" key="4">
    <source>
        <dbReference type="ARBA" id="ARBA00022679"/>
    </source>
</evidence>